<accession>A0A319DSZ0</accession>
<name>A0A319DSZ0_9EURO</name>
<evidence type="ECO:0000313" key="1">
    <source>
        <dbReference type="EMBL" id="PYH91188.1"/>
    </source>
</evidence>
<reference evidence="1 2" key="1">
    <citation type="submission" date="2018-02" db="EMBL/GenBank/DDBJ databases">
        <title>The genomes of Aspergillus section Nigri reveals drivers in fungal speciation.</title>
        <authorList>
            <consortium name="DOE Joint Genome Institute"/>
            <person name="Vesth T.C."/>
            <person name="Nybo J."/>
            <person name="Theobald S."/>
            <person name="Brandl J."/>
            <person name="Frisvad J.C."/>
            <person name="Nielsen K.F."/>
            <person name="Lyhne E.K."/>
            <person name="Kogle M.E."/>
            <person name="Kuo A."/>
            <person name="Riley R."/>
            <person name="Clum A."/>
            <person name="Nolan M."/>
            <person name="Lipzen A."/>
            <person name="Salamov A."/>
            <person name="Henrissat B."/>
            <person name="Wiebenga A."/>
            <person name="De vries R.P."/>
            <person name="Grigoriev I.V."/>
            <person name="Mortensen U.H."/>
            <person name="Andersen M.R."/>
            <person name="Baker S.E."/>
        </authorList>
    </citation>
    <scope>NUCLEOTIDE SEQUENCE [LARGE SCALE GENOMIC DNA]</scope>
    <source>
        <strain evidence="1 2">CBS 707.79</strain>
    </source>
</reference>
<evidence type="ECO:0000313" key="2">
    <source>
        <dbReference type="Proteomes" id="UP000247810"/>
    </source>
</evidence>
<dbReference type="AlphaFoldDB" id="A0A319DSZ0"/>
<gene>
    <name evidence="1" type="ORF">BO71DRAFT_55529</name>
</gene>
<proteinExistence type="predicted"/>
<protein>
    <submittedName>
        <fullName evidence="1">Uncharacterized protein</fullName>
    </submittedName>
</protein>
<keyword evidence="2" id="KW-1185">Reference proteome</keyword>
<organism evidence="1 2">
    <name type="scientific">Aspergillus ellipticus CBS 707.79</name>
    <dbReference type="NCBI Taxonomy" id="1448320"/>
    <lineage>
        <taxon>Eukaryota</taxon>
        <taxon>Fungi</taxon>
        <taxon>Dikarya</taxon>
        <taxon>Ascomycota</taxon>
        <taxon>Pezizomycotina</taxon>
        <taxon>Eurotiomycetes</taxon>
        <taxon>Eurotiomycetidae</taxon>
        <taxon>Eurotiales</taxon>
        <taxon>Aspergillaceae</taxon>
        <taxon>Aspergillus</taxon>
        <taxon>Aspergillus subgen. Circumdati</taxon>
    </lineage>
</organism>
<sequence length="109" mass="12162">MLQHRAGQGFQGETRLVLVVCCSPAVARLLLLACCCFPERLAQVMGEAFLKFLNRCPEKHPYDARKCLDNYFAILSLNHLTGIWSGPARLLSQTSYPDEKALLSSQASY</sequence>
<dbReference type="EMBL" id="KZ825953">
    <property type="protein sequence ID" value="PYH91188.1"/>
    <property type="molecule type" value="Genomic_DNA"/>
</dbReference>
<dbReference type="VEuPathDB" id="FungiDB:BO71DRAFT_55529"/>
<dbReference type="Proteomes" id="UP000247810">
    <property type="component" value="Unassembled WGS sequence"/>
</dbReference>